<keyword evidence="1" id="KW-0812">Transmembrane</keyword>
<evidence type="ECO:0000313" key="2">
    <source>
        <dbReference type="EMBL" id="GFY20241.1"/>
    </source>
</evidence>
<feature type="transmembrane region" description="Helical" evidence="1">
    <location>
        <begin position="43"/>
        <end position="64"/>
    </location>
</feature>
<accession>A0A8X6T4V4</accession>
<evidence type="ECO:0000256" key="1">
    <source>
        <dbReference type="SAM" id="Phobius"/>
    </source>
</evidence>
<keyword evidence="3" id="KW-1185">Reference proteome</keyword>
<reference evidence="2" key="1">
    <citation type="submission" date="2020-08" db="EMBL/GenBank/DDBJ databases">
        <title>Multicomponent nature underlies the extraordinary mechanical properties of spider dragline silk.</title>
        <authorList>
            <person name="Kono N."/>
            <person name="Nakamura H."/>
            <person name="Mori M."/>
            <person name="Yoshida Y."/>
            <person name="Ohtoshi R."/>
            <person name="Malay A.D."/>
            <person name="Moran D.A.P."/>
            <person name="Tomita M."/>
            <person name="Numata K."/>
            <person name="Arakawa K."/>
        </authorList>
    </citation>
    <scope>NUCLEOTIDE SEQUENCE</scope>
</reference>
<dbReference type="Proteomes" id="UP000887159">
    <property type="component" value="Unassembled WGS sequence"/>
</dbReference>
<sequence length="110" mass="12096">MMQYHFSLVVAGITIRLLALVIPRSVDFEARDWRWNSAGHLSVGWGLAQLSLLVFAASSPWLFLDSARLAQPVEHETLNLGVMGSCIMLDASVTTHLGMLVFGDLSKDQP</sequence>
<name>A0A8X6T4V4_TRICX</name>
<comment type="caution">
    <text evidence="2">The sequence shown here is derived from an EMBL/GenBank/DDBJ whole genome shotgun (WGS) entry which is preliminary data.</text>
</comment>
<organism evidence="2 3">
    <name type="scientific">Trichonephila clavipes</name>
    <name type="common">Golden silk orbweaver</name>
    <name type="synonym">Nephila clavipes</name>
    <dbReference type="NCBI Taxonomy" id="2585209"/>
    <lineage>
        <taxon>Eukaryota</taxon>
        <taxon>Metazoa</taxon>
        <taxon>Ecdysozoa</taxon>
        <taxon>Arthropoda</taxon>
        <taxon>Chelicerata</taxon>
        <taxon>Arachnida</taxon>
        <taxon>Araneae</taxon>
        <taxon>Araneomorphae</taxon>
        <taxon>Entelegynae</taxon>
        <taxon>Araneoidea</taxon>
        <taxon>Nephilidae</taxon>
        <taxon>Trichonephila</taxon>
    </lineage>
</organism>
<dbReference type="EMBL" id="BMAU01021355">
    <property type="protein sequence ID" value="GFY20241.1"/>
    <property type="molecule type" value="Genomic_DNA"/>
</dbReference>
<proteinExistence type="predicted"/>
<keyword evidence="1" id="KW-0472">Membrane</keyword>
<gene>
    <name evidence="2" type="ORF">TNCV_208731</name>
</gene>
<keyword evidence="1" id="KW-1133">Transmembrane helix</keyword>
<protein>
    <submittedName>
        <fullName evidence="2">Uncharacterized protein</fullName>
    </submittedName>
</protein>
<dbReference type="AlphaFoldDB" id="A0A8X6T4V4"/>
<evidence type="ECO:0000313" key="3">
    <source>
        <dbReference type="Proteomes" id="UP000887159"/>
    </source>
</evidence>